<evidence type="ECO:0000313" key="11">
    <source>
        <dbReference type="EMBL" id="MED5051986.1"/>
    </source>
</evidence>
<evidence type="ECO:0000256" key="8">
    <source>
        <dbReference type="ARBA" id="ARBA00023235"/>
    </source>
</evidence>
<accession>A0ABD5IVL8</accession>
<gene>
    <name evidence="9" type="primary">trpF</name>
    <name evidence="11" type="ORF">P9850_09000</name>
</gene>
<evidence type="ECO:0000256" key="4">
    <source>
        <dbReference type="ARBA" id="ARBA00022272"/>
    </source>
</evidence>
<evidence type="ECO:0000313" key="12">
    <source>
        <dbReference type="Proteomes" id="UP001339962"/>
    </source>
</evidence>
<protein>
    <recommendedName>
        <fullName evidence="4 9">N-(5'-phosphoribosyl)anthranilate isomerase</fullName>
        <shortName evidence="9">PRAI</shortName>
        <ecNumber evidence="3 9">5.3.1.24</ecNumber>
    </recommendedName>
</protein>
<dbReference type="InterPro" id="IPR011060">
    <property type="entry name" value="RibuloseP-bd_barrel"/>
</dbReference>
<keyword evidence="6 9" id="KW-0822">Tryptophan biosynthesis</keyword>
<keyword evidence="8 9" id="KW-0413">Isomerase</keyword>
<comment type="caution">
    <text evidence="11">The sequence shown here is derived from an EMBL/GenBank/DDBJ whole genome shotgun (WGS) entry which is preliminary data.</text>
</comment>
<evidence type="ECO:0000256" key="9">
    <source>
        <dbReference type="HAMAP-Rule" id="MF_00135"/>
    </source>
</evidence>
<dbReference type="EMBL" id="JARTLI010000013">
    <property type="protein sequence ID" value="MED5051986.1"/>
    <property type="molecule type" value="Genomic_DNA"/>
</dbReference>
<dbReference type="NCBIfam" id="NF002301">
    <property type="entry name" value="PRK01222.2-1"/>
    <property type="match status" value="1"/>
</dbReference>
<comment type="similarity">
    <text evidence="9">Belongs to the TrpF family.</text>
</comment>
<dbReference type="AlphaFoldDB" id="A0ABD5IVL8"/>
<sequence>MSVLLKYCGHQSLSDLQKGIKSCADYLGIIFAESKRKVDAHEAKTWLKMVDLGKKQLVGVFVNSSAEDIYAVTELLPLSVIQCHGTETVEQIAKIKAATDLPVWKAIHHSEEALSKMRQYATVADGYIVDSRVKGAWGGTGLSFNWEAIPFYLEEANRQGVPCFIAGGITPDNVAQLLSYRPHGVDISSGIEENSKKSARKMMEIEKRVKHDVQGTK</sequence>
<dbReference type="InterPro" id="IPR044643">
    <property type="entry name" value="TrpF_fam"/>
</dbReference>
<dbReference type="EC" id="5.3.1.24" evidence="3 9"/>
<dbReference type="Proteomes" id="UP001339962">
    <property type="component" value="Unassembled WGS sequence"/>
</dbReference>
<dbReference type="GO" id="GO:0004640">
    <property type="term" value="F:phosphoribosylanthranilate isomerase activity"/>
    <property type="evidence" value="ECO:0007669"/>
    <property type="project" value="UniProtKB-UniRule"/>
</dbReference>
<feature type="domain" description="N-(5'phosphoribosyl) anthranilate isomerase (PRAI)" evidence="10">
    <location>
        <begin position="6"/>
        <end position="207"/>
    </location>
</feature>
<dbReference type="GO" id="GO:0000162">
    <property type="term" value="P:L-tryptophan biosynthetic process"/>
    <property type="evidence" value="ECO:0007669"/>
    <property type="project" value="UniProtKB-UniRule"/>
</dbReference>
<name>A0ABD5IVL8_9BACL</name>
<dbReference type="HAMAP" id="MF_00135">
    <property type="entry name" value="PRAI"/>
    <property type="match status" value="1"/>
</dbReference>
<keyword evidence="7 9" id="KW-0057">Aromatic amino acid biosynthesis</keyword>
<dbReference type="PANTHER" id="PTHR42894:SF1">
    <property type="entry name" value="N-(5'-PHOSPHORIBOSYL)ANTHRANILATE ISOMERASE"/>
    <property type="match status" value="1"/>
</dbReference>
<evidence type="ECO:0000259" key="10">
    <source>
        <dbReference type="Pfam" id="PF00697"/>
    </source>
</evidence>
<evidence type="ECO:0000256" key="7">
    <source>
        <dbReference type="ARBA" id="ARBA00023141"/>
    </source>
</evidence>
<dbReference type="RefSeq" id="WP_212386795.1">
    <property type="nucleotide sequence ID" value="NZ_JAGUQN010000001.1"/>
</dbReference>
<evidence type="ECO:0000256" key="6">
    <source>
        <dbReference type="ARBA" id="ARBA00022822"/>
    </source>
</evidence>
<keyword evidence="5 9" id="KW-0028">Amino-acid biosynthesis</keyword>
<evidence type="ECO:0000256" key="5">
    <source>
        <dbReference type="ARBA" id="ARBA00022605"/>
    </source>
</evidence>
<dbReference type="Pfam" id="PF00697">
    <property type="entry name" value="PRAI"/>
    <property type="match status" value="1"/>
</dbReference>
<organism evidence="11 12">
    <name type="scientific">Anoxybacteroides rupiense</name>
    <dbReference type="NCBI Taxonomy" id="311460"/>
    <lineage>
        <taxon>Bacteria</taxon>
        <taxon>Bacillati</taxon>
        <taxon>Bacillota</taxon>
        <taxon>Bacilli</taxon>
        <taxon>Bacillales</taxon>
        <taxon>Anoxybacillaceae</taxon>
        <taxon>Anoxybacteroides</taxon>
    </lineage>
</organism>
<dbReference type="Gene3D" id="3.20.20.70">
    <property type="entry name" value="Aldolase class I"/>
    <property type="match status" value="1"/>
</dbReference>
<evidence type="ECO:0000256" key="1">
    <source>
        <dbReference type="ARBA" id="ARBA00001164"/>
    </source>
</evidence>
<reference evidence="11 12" key="1">
    <citation type="submission" date="2023-03" db="EMBL/GenBank/DDBJ databases">
        <title>Bacillus Genome Sequencing.</title>
        <authorList>
            <person name="Dunlap C."/>
        </authorList>
    </citation>
    <scope>NUCLEOTIDE SEQUENCE [LARGE SCALE GENOMIC DNA]</scope>
    <source>
        <strain evidence="11 12">NRS-38</strain>
    </source>
</reference>
<dbReference type="InterPro" id="IPR013785">
    <property type="entry name" value="Aldolase_TIM"/>
</dbReference>
<dbReference type="SUPFAM" id="SSF51366">
    <property type="entry name" value="Ribulose-phoshate binding barrel"/>
    <property type="match status" value="1"/>
</dbReference>
<dbReference type="InterPro" id="IPR001240">
    <property type="entry name" value="PRAI_dom"/>
</dbReference>
<evidence type="ECO:0000256" key="2">
    <source>
        <dbReference type="ARBA" id="ARBA00004664"/>
    </source>
</evidence>
<comment type="pathway">
    <text evidence="2 9">Amino-acid biosynthesis; L-tryptophan biosynthesis; L-tryptophan from chorismate: step 3/5.</text>
</comment>
<dbReference type="CDD" id="cd00405">
    <property type="entry name" value="PRAI"/>
    <property type="match status" value="1"/>
</dbReference>
<evidence type="ECO:0000256" key="3">
    <source>
        <dbReference type="ARBA" id="ARBA00012572"/>
    </source>
</evidence>
<comment type="catalytic activity">
    <reaction evidence="1 9">
        <text>N-(5-phospho-beta-D-ribosyl)anthranilate = 1-(2-carboxyphenylamino)-1-deoxy-D-ribulose 5-phosphate</text>
        <dbReference type="Rhea" id="RHEA:21540"/>
        <dbReference type="ChEBI" id="CHEBI:18277"/>
        <dbReference type="ChEBI" id="CHEBI:58613"/>
        <dbReference type="EC" id="5.3.1.24"/>
    </reaction>
</comment>
<dbReference type="PANTHER" id="PTHR42894">
    <property type="entry name" value="N-(5'-PHOSPHORIBOSYL)ANTHRANILATE ISOMERASE"/>
    <property type="match status" value="1"/>
</dbReference>
<proteinExistence type="inferred from homology"/>